<keyword evidence="3 9" id="KW-0963">Cytoplasm</keyword>
<evidence type="ECO:0000256" key="4">
    <source>
        <dbReference type="ARBA" id="ARBA00022516"/>
    </source>
</evidence>
<proteinExistence type="inferred from homology"/>
<keyword evidence="11" id="KW-1185">Reference proteome</keyword>
<organism evidence="10 11">
    <name type="scientific">Sorlinia euscelidii</name>
    <dbReference type="NCBI Taxonomy" id="3081148"/>
    <lineage>
        <taxon>Bacteria</taxon>
        <taxon>Pseudomonadati</taxon>
        <taxon>Pseudomonadota</taxon>
        <taxon>Alphaproteobacteria</taxon>
        <taxon>Acetobacterales</taxon>
        <taxon>Acetobacteraceae</taxon>
        <taxon>Sorlinia</taxon>
    </lineage>
</organism>
<dbReference type="InterPro" id="IPR013114">
    <property type="entry name" value="FabA_FabZ"/>
</dbReference>
<keyword evidence="7 9" id="KW-0456">Lyase</keyword>
<keyword evidence="6 9" id="KW-0443">Lipid metabolism</keyword>
<evidence type="ECO:0000256" key="8">
    <source>
        <dbReference type="ARBA" id="ARBA00025049"/>
    </source>
</evidence>
<name>A0ABU7U544_9PROT</name>
<dbReference type="PANTHER" id="PTHR30272">
    <property type="entry name" value="3-HYDROXYACYL-[ACYL-CARRIER-PROTEIN] DEHYDRATASE"/>
    <property type="match status" value="1"/>
</dbReference>
<comment type="caution">
    <text evidence="10">The sequence shown here is derived from an EMBL/GenBank/DDBJ whole genome shotgun (WGS) entry which is preliminary data.</text>
</comment>
<evidence type="ECO:0000256" key="3">
    <source>
        <dbReference type="ARBA" id="ARBA00022490"/>
    </source>
</evidence>
<evidence type="ECO:0000256" key="7">
    <source>
        <dbReference type="ARBA" id="ARBA00023239"/>
    </source>
</evidence>
<evidence type="ECO:0000256" key="1">
    <source>
        <dbReference type="ARBA" id="ARBA00004496"/>
    </source>
</evidence>
<comment type="catalytic activity">
    <reaction evidence="9">
        <text>a (3R)-hydroxyacyl-[ACP] = a (2E)-enoyl-[ACP] + H2O</text>
        <dbReference type="Rhea" id="RHEA:13097"/>
        <dbReference type="Rhea" id="RHEA-COMP:9925"/>
        <dbReference type="Rhea" id="RHEA-COMP:9945"/>
        <dbReference type="ChEBI" id="CHEBI:15377"/>
        <dbReference type="ChEBI" id="CHEBI:78784"/>
        <dbReference type="ChEBI" id="CHEBI:78827"/>
        <dbReference type="EC" id="4.2.1.59"/>
    </reaction>
</comment>
<dbReference type="Proteomes" id="UP001312908">
    <property type="component" value="Unassembled WGS sequence"/>
</dbReference>
<keyword evidence="5 9" id="KW-0441">Lipid A biosynthesis</keyword>
<gene>
    <name evidence="9 10" type="primary">fabZ</name>
    <name evidence="10" type="ORF">DOFOFD_06915</name>
</gene>
<protein>
    <recommendedName>
        <fullName evidence="9">3-hydroxyacyl-[acyl-carrier-protein] dehydratase FabZ</fullName>
        <ecNumber evidence="9">4.2.1.59</ecNumber>
    </recommendedName>
    <alternativeName>
        <fullName evidence="9">(3R)-hydroxymyristoyl-[acyl-carrier-protein] dehydratase</fullName>
        <shortName evidence="9">(3R)-hydroxymyristoyl-ACP dehydrase</shortName>
    </alternativeName>
    <alternativeName>
        <fullName evidence="9">Beta-hydroxyacyl-ACP dehydratase</fullName>
    </alternativeName>
</protein>
<dbReference type="EMBL" id="JAWJZY010000002">
    <property type="protein sequence ID" value="MEE8658740.1"/>
    <property type="molecule type" value="Genomic_DNA"/>
</dbReference>
<dbReference type="SUPFAM" id="SSF54637">
    <property type="entry name" value="Thioesterase/thiol ester dehydrase-isomerase"/>
    <property type="match status" value="1"/>
</dbReference>
<dbReference type="NCBIfam" id="TIGR01750">
    <property type="entry name" value="fabZ"/>
    <property type="match status" value="1"/>
</dbReference>
<evidence type="ECO:0000256" key="2">
    <source>
        <dbReference type="ARBA" id="ARBA00009174"/>
    </source>
</evidence>
<dbReference type="Pfam" id="PF07977">
    <property type="entry name" value="FabA"/>
    <property type="match status" value="1"/>
</dbReference>
<dbReference type="InterPro" id="IPR010084">
    <property type="entry name" value="FabZ"/>
</dbReference>
<dbReference type="CDD" id="cd01288">
    <property type="entry name" value="FabZ"/>
    <property type="match status" value="1"/>
</dbReference>
<sequence>MSSNSDATGKGEGGAVQEAGQGSIHIDSIDIARIMASIPHRYPFLMIDRMEKIHLPKHGHGKISAIGVKNVTINEPFFAGHFPSHPVMPGVLIVEAMAQTAATLVVLSQGPDAEGKIVYFMTIESAKFRKPVGPGDQLRIHIEEIQRRRKIWRFEGKAFVDGQIRAEAIFSAMIKD</sequence>
<keyword evidence="4 9" id="KW-0444">Lipid biosynthesis</keyword>
<dbReference type="PANTHER" id="PTHR30272:SF1">
    <property type="entry name" value="3-HYDROXYACYL-[ACYL-CARRIER-PROTEIN] DEHYDRATASE"/>
    <property type="match status" value="1"/>
</dbReference>
<comment type="subcellular location">
    <subcellularLocation>
        <location evidence="1 9">Cytoplasm</location>
    </subcellularLocation>
</comment>
<feature type="active site" evidence="9">
    <location>
        <position position="81"/>
    </location>
</feature>
<evidence type="ECO:0000256" key="9">
    <source>
        <dbReference type="HAMAP-Rule" id="MF_00406"/>
    </source>
</evidence>
<evidence type="ECO:0000313" key="10">
    <source>
        <dbReference type="EMBL" id="MEE8658740.1"/>
    </source>
</evidence>
<comment type="function">
    <text evidence="8 9">Involved in unsaturated fatty acids biosynthesis. Catalyzes the dehydration of short chain beta-hydroxyacyl-ACPs and long chain saturated and unsaturated beta-hydroxyacyl-ACPs.</text>
</comment>
<reference evidence="10 11" key="1">
    <citation type="submission" date="2023-10" db="EMBL/GenBank/DDBJ databases">
        <title>Sorlinia euscelidii gen. nov., sp. nov., an acetic acid bacteria isolated from the gut of Euscelidius variegatus emitter.</title>
        <authorList>
            <person name="Michoud G."/>
            <person name="Marasco R."/>
            <person name="Seferji K."/>
            <person name="Gonella E."/>
            <person name="Garuglieri E."/>
            <person name="Alma A."/>
            <person name="Mapelli F."/>
            <person name="Borin S."/>
            <person name="Daffonchio D."/>
            <person name="Crotti E."/>
        </authorList>
    </citation>
    <scope>NUCLEOTIDE SEQUENCE [LARGE SCALE GENOMIC DNA]</scope>
    <source>
        <strain evidence="10 11">EV16P</strain>
    </source>
</reference>
<dbReference type="NCBIfam" id="NF000582">
    <property type="entry name" value="PRK00006.1"/>
    <property type="match status" value="1"/>
</dbReference>
<dbReference type="InterPro" id="IPR029069">
    <property type="entry name" value="HotDog_dom_sf"/>
</dbReference>
<dbReference type="EC" id="4.2.1.59" evidence="9"/>
<dbReference type="HAMAP" id="MF_00406">
    <property type="entry name" value="FabZ"/>
    <property type="match status" value="1"/>
</dbReference>
<comment type="similarity">
    <text evidence="2 9">Belongs to the thioester dehydratase family. FabZ subfamily.</text>
</comment>
<accession>A0ABU7U544</accession>
<evidence type="ECO:0000313" key="11">
    <source>
        <dbReference type="Proteomes" id="UP001312908"/>
    </source>
</evidence>
<evidence type="ECO:0000256" key="6">
    <source>
        <dbReference type="ARBA" id="ARBA00023098"/>
    </source>
</evidence>
<evidence type="ECO:0000256" key="5">
    <source>
        <dbReference type="ARBA" id="ARBA00022556"/>
    </source>
</evidence>
<dbReference type="Gene3D" id="3.10.129.10">
    <property type="entry name" value="Hotdog Thioesterase"/>
    <property type="match status" value="1"/>
</dbReference>